<keyword evidence="9" id="KW-1185">Reference proteome</keyword>
<dbReference type="InterPro" id="IPR050346">
    <property type="entry name" value="FMO-like"/>
</dbReference>
<evidence type="ECO:0000256" key="2">
    <source>
        <dbReference type="ARBA" id="ARBA00009183"/>
    </source>
</evidence>
<dbReference type="InterPro" id="IPR020946">
    <property type="entry name" value="Flavin_mOase-like"/>
</dbReference>
<organism evidence="8 9">
    <name type="scientific">Venustampulla echinocandica</name>
    <dbReference type="NCBI Taxonomy" id="2656787"/>
    <lineage>
        <taxon>Eukaryota</taxon>
        <taxon>Fungi</taxon>
        <taxon>Dikarya</taxon>
        <taxon>Ascomycota</taxon>
        <taxon>Pezizomycotina</taxon>
        <taxon>Leotiomycetes</taxon>
        <taxon>Helotiales</taxon>
        <taxon>Pleuroascaceae</taxon>
        <taxon>Venustampulla</taxon>
    </lineage>
</organism>
<dbReference type="AlphaFoldDB" id="A0A370TLP0"/>
<keyword evidence="3" id="KW-0285">Flavoprotein</keyword>
<sequence length="474" mass="53122">MGSILQPFASGRYDIRRIAIIGAGPSGLAAAKYLQAEECFEKIDIFEQQAEVGGVWHYIPMTGEAVPVPSTTPDVPLEKPIWPKDSKFPLFSNPMYDQLYTNIPKDLMRFSDQAFPSESLLFPTRQDVQKYLVQYSQGIRHLISFSTQVDEVHLSHGNGKNRWEVTSMSTITGESKQNEYDAVVVACGHYSVPYIPPVPGIEAFNSAHPTVITHSKIFRAPDKFANQKVIVVGNAASGLDIGTQISEVCKKPLLNSVRSPSAIKMGEEKKEELPPIVEYLVDQRGVRFEDGRIEKDIDAIVYCTGYLYSYPFLETIKPSIVTTGRRALGLYQHVFNIAHPSLAFTALPQKVIPFPVSEAQGAAIATVWSNKLGLPAKDEMEAWEKDRAAEHGEGTSFHILEYPHDGEYINKLHDWVKSVQNGRGKEPPFWTPREFHLREIFATLRQKFAEGGHKARTIEELGFKFEGPDEEKTL</sequence>
<accession>A0A370TLP0</accession>
<evidence type="ECO:0000256" key="3">
    <source>
        <dbReference type="ARBA" id="ARBA00022630"/>
    </source>
</evidence>
<dbReference type="SUPFAM" id="SSF51905">
    <property type="entry name" value="FAD/NAD(P)-binding domain"/>
    <property type="match status" value="2"/>
</dbReference>
<dbReference type="Pfam" id="PF00743">
    <property type="entry name" value="FMO-like"/>
    <property type="match status" value="2"/>
</dbReference>
<gene>
    <name evidence="8" type="ORF">BP5553_05792</name>
</gene>
<dbReference type="InterPro" id="IPR036188">
    <property type="entry name" value="FAD/NAD-bd_sf"/>
</dbReference>
<dbReference type="PRINTS" id="PR00370">
    <property type="entry name" value="FMOXYGENASE"/>
</dbReference>
<dbReference type="GO" id="GO:0050661">
    <property type="term" value="F:NADP binding"/>
    <property type="evidence" value="ECO:0007669"/>
    <property type="project" value="InterPro"/>
</dbReference>
<evidence type="ECO:0000256" key="4">
    <source>
        <dbReference type="ARBA" id="ARBA00022827"/>
    </source>
</evidence>
<reference evidence="8 9" key="1">
    <citation type="journal article" date="2018" name="IMA Fungus">
        <title>IMA Genome-F 9: Draft genome sequence of Annulohypoxylon stygium, Aspergillus mulundensis, Berkeleyomyces basicola (syn. Thielaviopsis basicola), Ceratocystis smalleyi, two Cercospora beticola strains, Coleophoma cylindrospora, Fusarium fracticaudum, Phialophora cf. hyalina, and Morchella septimelata.</title>
        <authorList>
            <person name="Wingfield B.D."/>
            <person name="Bills G.F."/>
            <person name="Dong Y."/>
            <person name="Huang W."/>
            <person name="Nel W.J."/>
            <person name="Swalarsk-Parry B.S."/>
            <person name="Vaghefi N."/>
            <person name="Wilken P.M."/>
            <person name="An Z."/>
            <person name="de Beer Z.W."/>
            <person name="De Vos L."/>
            <person name="Chen L."/>
            <person name="Duong T.A."/>
            <person name="Gao Y."/>
            <person name="Hammerbacher A."/>
            <person name="Kikkert J.R."/>
            <person name="Li Y."/>
            <person name="Li H."/>
            <person name="Li K."/>
            <person name="Li Q."/>
            <person name="Liu X."/>
            <person name="Ma X."/>
            <person name="Naidoo K."/>
            <person name="Pethybridge S.J."/>
            <person name="Sun J."/>
            <person name="Steenkamp E.T."/>
            <person name="van der Nest M.A."/>
            <person name="van Wyk S."/>
            <person name="Wingfield M.J."/>
            <person name="Xiong C."/>
            <person name="Yue Q."/>
            <person name="Zhang X."/>
        </authorList>
    </citation>
    <scope>NUCLEOTIDE SEQUENCE [LARGE SCALE GENOMIC DNA]</scope>
    <source>
        <strain evidence="8 9">BP 5553</strain>
    </source>
</reference>
<name>A0A370TLP0_9HELO</name>
<protein>
    <recommendedName>
        <fullName evidence="10">Thiol-specific monooxygenase</fullName>
    </recommendedName>
</protein>
<dbReference type="GeneID" id="43598641"/>
<evidence type="ECO:0008006" key="10">
    <source>
        <dbReference type="Google" id="ProtNLM"/>
    </source>
</evidence>
<evidence type="ECO:0000313" key="9">
    <source>
        <dbReference type="Proteomes" id="UP000254866"/>
    </source>
</evidence>
<evidence type="ECO:0000313" key="8">
    <source>
        <dbReference type="EMBL" id="RDL36440.1"/>
    </source>
</evidence>
<dbReference type="GO" id="GO:0050660">
    <property type="term" value="F:flavin adenine dinucleotide binding"/>
    <property type="evidence" value="ECO:0007669"/>
    <property type="project" value="InterPro"/>
</dbReference>
<keyword evidence="5" id="KW-0521">NADP</keyword>
<dbReference type="PANTHER" id="PTHR23023">
    <property type="entry name" value="DIMETHYLANILINE MONOOXYGENASE"/>
    <property type="match status" value="1"/>
</dbReference>
<evidence type="ECO:0000256" key="7">
    <source>
        <dbReference type="ARBA" id="ARBA00023033"/>
    </source>
</evidence>
<dbReference type="OrthoDB" id="66881at2759"/>
<evidence type="ECO:0000256" key="5">
    <source>
        <dbReference type="ARBA" id="ARBA00022857"/>
    </source>
</evidence>
<dbReference type="GO" id="GO:0004499">
    <property type="term" value="F:N,N-dimethylaniline monooxygenase activity"/>
    <property type="evidence" value="ECO:0007669"/>
    <property type="project" value="InterPro"/>
</dbReference>
<keyword evidence="4" id="KW-0274">FAD</keyword>
<dbReference type="EMBL" id="NPIC01000004">
    <property type="protein sequence ID" value="RDL36440.1"/>
    <property type="molecule type" value="Genomic_DNA"/>
</dbReference>
<dbReference type="STRING" id="2656787.A0A370TLP0"/>
<dbReference type="PIRSF" id="PIRSF000332">
    <property type="entry name" value="FMO"/>
    <property type="match status" value="1"/>
</dbReference>
<keyword evidence="6" id="KW-0560">Oxidoreductase</keyword>
<dbReference type="RefSeq" id="XP_031869096.1">
    <property type="nucleotide sequence ID" value="XM_032014415.1"/>
</dbReference>
<evidence type="ECO:0000256" key="6">
    <source>
        <dbReference type="ARBA" id="ARBA00023002"/>
    </source>
</evidence>
<proteinExistence type="inferred from homology"/>
<keyword evidence="7" id="KW-0503">Monooxygenase</keyword>
<dbReference type="FunFam" id="3.50.50.60:FF:000138">
    <property type="entry name" value="Flavin-containing monooxygenase"/>
    <property type="match status" value="1"/>
</dbReference>
<dbReference type="InterPro" id="IPR000960">
    <property type="entry name" value="Flavin_mOase"/>
</dbReference>
<comment type="similarity">
    <text evidence="2">Belongs to the FMO family.</text>
</comment>
<comment type="cofactor">
    <cofactor evidence="1">
        <name>FAD</name>
        <dbReference type="ChEBI" id="CHEBI:57692"/>
    </cofactor>
</comment>
<evidence type="ECO:0000256" key="1">
    <source>
        <dbReference type="ARBA" id="ARBA00001974"/>
    </source>
</evidence>
<dbReference type="Proteomes" id="UP000254866">
    <property type="component" value="Unassembled WGS sequence"/>
</dbReference>
<comment type="caution">
    <text evidence="8">The sequence shown here is derived from an EMBL/GenBank/DDBJ whole genome shotgun (WGS) entry which is preliminary data.</text>
</comment>
<dbReference type="Pfam" id="PF13450">
    <property type="entry name" value="NAD_binding_8"/>
    <property type="match status" value="1"/>
</dbReference>
<dbReference type="Gene3D" id="3.50.50.60">
    <property type="entry name" value="FAD/NAD(P)-binding domain"/>
    <property type="match status" value="2"/>
</dbReference>